<name>A0AA91M998_9MYCO</name>
<dbReference type="EMBL" id="MVHZ01000003">
    <property type="protein sequence ID" value="ORB03242.1"/>
    <property type="molecule type" value="Genomic_DNA"/>
</dbReference>
<keyword evidence="2" id="KW-1185">Reference proteome</keyword>
<accession>A0AA91M998</accession>
<evidence type="ECO:0000313" key="1">
    <source>
        <dbReference type="EMBL" id="ORB03242.1"/>
    </source>
</evidence>
<organism evidence="1 2">
    <name type="scientific">Mycolicibacter minnesotensis</name>
    <dbReference type="NCBI Taxonomy" id="1118379"/>
    <lineage>
        <taxon>Bacteria</taxon>
        <taxon>Bacillati</taxon>
        <taxon>Actinomycetota</taxon>
        <taxon>Actinomycetes</taxon>
        <taxon>Mycobacteriales</taxon>
        <taxon>Mycobacteriaceae</taxon>
        <taxon>Mycolicibacter</taxon>
    </lineage>
</organism>
<dbReference type="AlphaFoldDB" id="A0AA91M998"/>
<dbReference type="Proteomes" id="UP000192320">
    <property type="component" value="Unassembled WGS sequence"/>
</dbReference>
<gene>
    <name evidence="1" type="ORF">BST33_04700</name>
</gene>
<sequence>MMGVWVVRLPPRRLRRRLRLAVCPVGQDAFGLNGGFRHEADAVGYSALVEFREAPGQAGTDCGECAAH</sequence>
<evidence type="ECO:0000313" key="2">
    <source>
        <dbReference type="Proteomes" id="UP000192320"/>
    </source>
</evidence>
<proteinExistence type="predicted"/>
<protein>
    <submittedName>
        <fullName evidence="1">Uncharacterized protein</fullName>
    </submittedName>
</protein>
<reference evidence="1 2" key="1">
    <citation type="submission" date="2017-02" db="EMBL/GenBank/DDBJ databases">
        <title>The new phylogeny of genus Mycobacterium.</title>
        <authorList>
            <person name="Tortoli E."/>
            <person name="Trovato A."/>
            <person name="Cirillo D.M."/>
        </authorList>
    </citation>
    <scope>NUCLEOTIDE SEQUENCE [LARGE SCALE GENOMIC DNA]</scope>
    <source>
        <strain evidence="1 2">DSM 45633</strain>
    </source>
</reference>
<comment type="caution">
    <text evidence="1">The sequence shown here is derived from an EMBL/GenBank/DDBJ whole genome shotgun (WGS) entry which is preliminary data.</text>
</comment>